<feature type="region of interest" description="Disordered" evidence="1">
    <location>
        <begin position="17"/>
        <end position="42"/>
    </location>
</feature>
<comment type="caution">
    <text evidence="2">The sequence shown here is derived from an EMBL/GenBank/DDBJ whole genome shotgun (WGS) entry which is preliminary data.</text>
</comment>
<dbReference type="OrthoDB" id="8122238at2759"/>
<dbReference type="EMBL" id="BGPR01012784">
    <property type="protein sequence ID" value="GBN57643.1"/>
    <property type="molecule type" value="Genomic_DNA"/>
</dbReference>
<organism evidence="2 3">
    <name type="scientific">Araneus ventricosus</name>
    <name type="common">Orbweaver spider</name>
    <name type="synonym">Epeira ventricosa</name>
    <dbReference type="NCBI Taxonomy" id="182803"/>
    <lineage>
        <taxon>Eukaryota</taxon>
        <taxon>Metazoa</taxon>
        <taxon>Ecdysozoa</taxon>
        <taxon>Arthropoda</taxon>
        <taxon>Chelicerata</taxon>
        <taxon>Arachnida</taxon>
        <taxon>Araneae</taxon>
        <taxon>Araneomorphae</taxon>
        <taxon>Entelegynae</taxon>
        <taxon>Araneoidea</taxon>
        <taxon>Araneidae</taxon>
        <taxon>Araneus</taxon>
    </lineage>
</organism>
<protein>
    <submittedName>
        <fullName evidence="2">Uncharacterized protein</fullName>
    </submittedName>
</protein>
<evidence type="ECO:0000313" key="2">
    <source>
        <dbReference type="EMBL" id="GBN57643.1"/>
    </source>
</evidence>
<gene>
    <name evidence="2" type="ORF">AVEN_108478_1</name>
</gene>
<evidence type="ECO:0000256" key="1">
    <source>
        <dbReference type="SAM" id="MobiDB-lite"/>
    </source>
</evidence>
<dbReference type="Proteomes" id="UP000499080">
    <property type="component" value="Unassembled WGS sequence"/>
</dbReference>
<keyword evidence="3" id="KW-1185">Reference proteome</keyword>
<accession>A0A4Y2Q3B4</accession>
<sequence>MSPPIAPKEVKSLVNQKSVQLANLTSSPSSERQRSPSPSFVQPISSSISSAFSNGHTIVEDAPIQDLLQSLRSIINGGTTTTTRRGKSKYKPHMSLEIAAEINNLVDALESRFQTQQDNQLNILPPAPNDTKDVRIDTPIDTATIETQTEPEEIKLTYAEATNKPSTSKSKTLLLYPNKDTEEKNLVKLLKTKIKIGRDFQIKDVRKLKNDGIAVDCPSQQDVDKILERIGNNPSLQEKIKPISIKKHLPKCIVYGLEPEFMKEQMEATLSQSFGDVHNDLKVLFPIKGRTGKIHWVFQTPVFIYRQLRRRQNLTIDRETHTVKEFLSARKCSKCQSLEHTATHCTAERTFCGFCSGNHRISDCISRRPSCINCRIYNLNNKTKYRTDHASIDHTCPIYAAKIKSI</sequence>
<reference evidence="2 3" key="1">
    <citation type="journal article" date="2019" name="Sci. Rep.">
        <title>Orb-weaving spider Araneus ventricosus genome elucidates the spidroin gene catalogue.</title>
        <authorList>
            <person name="Kono N."/>
            <person name="Nakamura H."/>
            <person name="Ohtoshi R."/>
            <person name="Moran D.A.P."/>
            <person name="Shinohara A."/>
            <person name="Yoshida Y."/>
            <person name="Fujiwara M."/>
            <person name="Mori M."/>
            <person name="Tomita M."/>
            <person name="Arakawa K."/>
        </authorList>
    </citation>
    <scope>NUCLEOTIDE SEQUENCE [LARGE SCALE GENOMIC DNA]</scope>
</reference>
<dbReference type="AlphaFoldDB" id="A0A4Y2Q3B4"/>
<name>A0A4Y2Q3B4_ARAVE</name>
<feature type="compositionally biased region" description="Low complexity" evidence="1">
    <location>
        <begin position="26"/>
        <end position="42"/>
    </location>
</feature>
<evidence type="ECO:0000313" key="3">
    <source>
        <dbReference type="Proteomes" id="UP000499080"/>
    </source>
</evidence>
<proteinExistence type="predicted"/>